<reference evidence="2 3" key="1">
    <citation type="submission" date="2024-01" db="EMBL/GenBank/DDBJ databases">
        <title>Genome assemblies of Stephania.</title>
        <authorList>
            <person name="Yang L."/>
        </authorList>
    </citation>
    <scope>NUCLEOTIDE SEQUENCE [LARGE SCALE GENOMIC DNA]</scope>
    <source>
        <strain evidence="2">JXDWG</strain>
        <tissue evidence="2">Leaf</tissue>
    </source>
</reference>
<dbReference type="AlphaFoldDB" id="A0AAP0NML0"/>
<evidence type="ECO:0008006" key="4">
    <source>
        <dbReference type="Google" id="ProtNLM"/>
    </source>
</evidence>
<dbReference type="EMBL" id="JBBNAG010000008">
    <property type="protein sequence ID" value="KAK9112358.1"/>
    <property type="molecule type" value="Genomic_DNA"/>
</dbReference>
<dbReference type="PANTHER" id="PTHR34427:SF5">
    <property type="entry name" value="DUF4283 DOMAIN-CONTAINING PROTEIN"/>
    <property type="match status" value="1"/>
</dbReference>
<protein>
    <recommendedName>
        <fullName evidence="4">DUF4283 domain-containing protein</fullName>
    </recommendedName>
</protein>
<organism evidence="2 3">
    <name type="scientific">Stephania cephalantha</name>
    <dbReference type="NCBI Taxonomy" id="152367"/>
    <lineage>
        <taxon>Eukaryota</taxon>
        <taxon>Viridiplantae</taxon>
        <taxon>Streptophyta</taxon>
        <taxon>Embryophyta</taxon>
        <taxon>Tracheophyta</taxon>
        <taxon>Spermatophyta</taxon>
        <taxon>Magnoliopsida</taxon>
        <taxon>Ranunculales</taxon>
        <taxon>Menispermaceae</taxon>
        <taxon>Menispermoideae</taxon>
        <taxon>Cissampelideae</taxon>
        <taxon>Stephania</taxon>
    </lineage>
</organism>
<accession>A0AAP0NML0</accession>
<proteinExistence type="predicted"/>
<name>A0AAP0NML0_9MAGN</name>
<dbReference type="Proteomes" id="UP001419268">
    <property type="component" value="Unassembled WGS sequence"/>
</dbReference>
<evidence type="ECO:0000256" key="1">
    <source>
        <dbReference type="SAM" id="MobiDB-lite"/>
    </source>
</evidence>
<comment type="caution">
    <text evidence="2">The sequence shown here is derived from an EMBL/GenBank/DDBJ whole genome shotgun (WGS) entry which is preliminary data.</text>
</comment>
<dbReference type="PANTHER" id="PTHR34427">
    <property type="entry name" value="DUF4283 DOMAIN PROTEIN"/>
    <property type="match status" value="1"/>
</dbReference>
<gene>
    <name evidence="2" type="ORF">Scep_019877</name>
</gene>
<evidence type="ECO:0000313" key="3">
    <source>
        <dbReference type="Proteomes" id="UP001419268"/>
    </source>
</evidence>
<sequence>MGSSIDTGETWVEVVGRKGRASTANTLNRNTGTGDDGHNSYFSGERKNIAVERIRRRKARCTPWEEVAKALSTGIGRKVTLNPVGSDRAVLVCANEEGRDHIHKEGYEMRNNLIYRIHLWNPNFHWMEQRWGGLHCWIKMEGLPRNMWSPYAFKMIGERFGGFEEVEAGTLHRQRLEGAILKVRGNKYDFFPEVITVLC</sequence>
<keyword evidence="3" id="KW-1185">Reference proteome</keyword>
<feature type="compositionally biased region" description="Polar residues" evidence="1">
    <location>
        <begin position="22"/>
        <end position="33"/>
    </location>
</feature>
<evidence type="ECO:0000313" key="2">
    <source>
        <dbReference type="EMBL" id="KAK9112358.1"/>
    </source>
</evidence>
<feature type="region of interest" description="Disordered" evidence="1">
    <location>
        <begin position="22"/>
        <end position="41"/>
    </location>
</feature>